<dbReference type="Proteomes" id="UP000663827">
    <property type="component" value="Unassembled WGS sequence"/>
</dbReference>
<reference evidence="2" key="1">
    <citation type="submission" date="2021-01" db="EMBL/GenBank/DDBJ databases">
        <authorList>
            <person name="Kaushik A."/>
        </authorList>
    </citation>
    <scope>NUCLEOTIDE SEQUENCE</scope>
    <source>
        <strain evidence="2">AG5</strain>
    </source>
</reference>
<evidence type="ECO:0000256" key="1">
    <source>
        <dbReference type="SAM" id="MobiDB-lite"/>
    </source>
</evidence>
<evidence type="ECO:0000313" key="2">
    <source>
        <dbReference type="EMBL" id="CAE7212992.1"/>
    </source>
</evidence>
<proteinExistence type="predicted"/>
<dbReference type="EMBL" id="CAJNJQ010004666">
    <property type="protein sequence ID" value="CAE7212992.1"/>
    <property type="molecule type" value="Genomic_DNA"/>
</dbReference>
<protein>
    <submittedName>
        <fullName evidence="2">Uncharacterized protein</fullName>
    </submittedName>
</protein>
<feature type="compositionally biased region" description="Basic and acidic residues" evidence="1">
    <location>
        <begin position="48"/>
        <end position="60"/>
    </location>
</feature>
<sequence length="149" mass="16490">MLPRRRSTSRRSSLPQTTDPPAVSPTAVAPGEAERSLTTPEENELPAIDEKIESLNRETDPGIVATPLEHKPGAPQDIHSIDQPDNLGKAKAPTAKKPADELLVKNQDAVGDIKEKFTASKSSPIWDRYVKMTEEEDRDVLEDWEGWVI</sequence>
<accession>A0A8H3E9I2</accession>
<evidence type="ECO:0000313" key="3">
    <source>
        <dbReference type="Proteomes" id="UP000663827"/>
    </source>
</evidence>
<feature type="region of interest" description="Disordered" evidence="1">
    <location>
        <begin position="1"/>
        <end position="95"/>
    </location>
</feature>
<dbReference type="AlphaFoldDB" id="A0A8H3E9I2"/>
<name>A0A8H3E9I2_9AGAM</name>
<gene>
    <name evidence="2" type="ORF">RDB_LOCUS155153</name>
</gene>
<comment type="caution">
    <text evidence="2">The sequence shown here is derived from an EMBL/GenBank/DDBJ whole genome shotgun (WGS) entry which is preliminary data.</text>
</comment>
<organism evidence="2 3">
    <name type="scientific">Rhizoctonia solani</name>
    <dbReference type="NCBI Taxonomy" id="456999"/>
    <lineage>
        <taxon>Eukaryota</taxon>
        <taxon>Fungi</taxon>
        <taxon>Dikarya</taxon>
        <taxon>Basidiomycota</taxon>
        <taxon>Agaricomycotina</taxon>
        <taxon>Agaricomycetes</taxon>
        <taxon>Cantharellales</taxon>
        <taxon>Ceratobasidiaceae</taxon>
        <taxon>Rhizoctonia</taxon>
    </lineage>
</organism>